<dbReference type="SUPFAM" id="SSF52540">
    <property type="entry name" value="P-loop containing nucleoside triphosphate hydrolases"/>
    <property type="match status" value="2"/>
</dbReference>
<proteinExistence type="predicted"/>
<protein>
    <recommendedName>
        <fullName evidence="3">AAA domain-containing protein</fullName>
    </recommendedName>
</protein>
<evidence type="ECO:0000313" key="2">
    <source>
        <dbReference type="Proteomes" id="UP000199632"/>
    </source>
</evidence>
<accession>A0A1H3UG99</accession>
<evidence type="ECO:0000313" key="1">
    <source>
        <dbReference type="EMBL" id="SDZ60895.1"/>
    </source>
</evidence>
<sequence>MGGGGISVDPVRGADHNQSMGMPVLWLYGPPGVGKTTVGWELFNELPEPVGFVDIDQLGMCYAAATSHEWAPEPASDPGRHLMKARNLDAVVANFVAAGARCVVVPGVVDAARGALPLSNGTVVPCRLRAEPAELRRRLAARRRPMDRVDETLAYAAELDRLPGPCVDTTGLDVAEVVRLVCAHLPAPEPAAASWPPPVGGPGELLLLCGPTAVGTSTVGWRIYQELMRAGVRTAFADLRQIGFVRPSSDGNHGLKAANLAAMWQTYRERGARRMVVAGHVEEVAPYRAALPEATVTVCRLRASPDELASRIMARGRGEGATWGLAGDELTGKPAALLRDVPARAAAEAAALDRSGIGDLCVDTDHRTVADVAEEIRAGW</sequence>
<dbReference type="STRING" id="137265.SAMN05421684_7135"/>
<gene>
    <name evidence="1" type="ORF">SAMN05421684_7135</name>
</gene>
<reference evidence="2" key="1">
    <citation type="submission" date="2016-10" db="EMBL/GenBank/DDBJ databases">
        <authorList>
            <person name="Varghese N."/>
            <person name="Submissions S."/>
        </authorList>
    </citation>
    <scope>NUCLEOTIDE SEQUENCE [LARGE SCALE GENOMIC DNA]</scope>
    <source>
        <strain evidence="2">DSM 44718</strain>
    </source>
</reference>
<name>A0A1H3UG99_9ACTN</name>
<dbReference type="InterPro" id="IPR027417">
    <property type="entry name" value="P-loop_NTPase"/>
</dbReference>
<dbReference type="EMBL" id="FNQB01000004">
    <property type="protein sequence ID" value="SDZ60895.1"/>
    <property type="molecule type" value="Genomic_DNA"/>
</dbReference>
<keyword evidence="2" id="KW-1185">Reference proteome</keyword>
<dbReference type="Gene3D" id="3.40.50.300">
    <property type="entry name" value="P-loop containing nucleotide triphosphate hydrolases"/>
    <property type="match status" value="2"/>
</dbReference>
<dbReference type="AlphaFoldDB" id="A0A1H3UG99"/>
<evidence type="ECO:0008006" key="3">
    <source>
        <dbReference type="Google" id="ProtNLM"/>
    </source>
</evidence>
<organism evidence="1 2">
    <name type="scientific">Asanoa ishikariensis</name>
    <dbReference type="NCBI Taxonomy" id="137265"/>
    <lineage>
        <taxon>Bacteria</taxon>
        <taxon>Bacillati</taxon>
        <taxon>Actinomycetota</taxon>
        <taxon>Actinomycetes</taxon>
        <taxon>Micromonosporales</taxon>
        <taxon>Micromonosporaceae</taxon>
        <taxon>Asanoa</taxon>
    </lineage>
</organism>
<dbReference type="Proteomes" id="UP000199632">
    <property type="component" value="Unassembled WGS sequence"/>
</dbReference>